<evidence type="ECO:0000256" key="1">
    <source>
        <dbReference type="SAM" id="MobiDB-lite"/>
    </source>
</evidence>
<dbReference type="Gene3D" id="1.20.1280.50">
    <property type="match status" value="1"/>
</dbReference>
<evidence type="ECO:0000259" key="2">
    <source>
        <dbReference type="PROSITE" id="PS50181"/>
    </source>
</evidence>
<feature type="region of interest" description="Disordered" evidence="1">
    <location>
        <begin position="542"/>
        <end position="561"/>
    </location>
</feature>
<reference evidence="3" key="1">
    <citation type="submission" date="2020-05" db="EMBL/GenBank/DDBJ databases">
        <title>Mycena genomes resolve the evolution of fungal bioluminescence.</title>
        <authorList>
            <person name="Tsai I.J."/>
        </authorList>
    </citation>
    <scope>NUCLEOTIDE SEQUENCE</scope>
    <source>
        <strain evidence="3">171206Taipei</strain>
    </source>
</reference>
<evidence type="ECO:0000313" key="3">
    <source>
        <dbReference type="EMBL" id="KAF7307054.1"/>
    </source>
</evidence>
<proteinExistence type="predicted"/>
<keyword evidence="4" id="KW-1185">Reference proteome</keyword>
<accession>A0A8H6SX99</accession>
<dbReference type="InterPro" id="IPR001810">
    <property type="entry name" value="F-box_dom"/>
</dbReference>
<gene>
    <name evidence="3" type="ORF">MIND_00498500</name>
</gene>
<dbReference type="Proteomes" id="UP000636479">
    <property type="component" value="Unassembled WGS sequence"/>
</dbReference>
<name>A0A8H6SX99_9AGAR</name>
<dbReference type="GeneID" id="59344297"/>
<dbReference type="PROSITE" id="PS50181">
    <property type="entry name" value="FBOX"/>
    <property type="match status" value="1"/>
</dbReference>
<organism evidence="3 4">
    <name type="scientific">Mycena indigotica</name>
    <dbReference type="NCBI Taxonomy" id="2126181"/>
    <lineage>
        <taxon>Eukaryota</taxon>
        <taxon>Fungi</taxon>
        <taxon>Dikarya</taxon>
        <taxon>Basidiomycota</taxon>
        <taxon>Agaricomycotina</taxon>
        <taxon>Agaricomycetes</taxon>
        <taxon>Agaricomycetidae</taxon>
        <taxon>Agaricales</taxon>
        <taxon>Marasmiineae</taxon>
        <taxon>Mycenaceae</taxon>
        <taxon>Mycena</taxon>
    </lineage>
</organism>
<dbReference type="AlphaFoldDB" id="A0A8H6SX99"/>
<dbReference type="EMBL" id="JACAZF010000004">
    <property type="protein sequence ID" value="KAF7307054.1"/>
    <property type="molecule type" value="Genomic_DNA"/>
</dbReference>
<dbReference type="SUPFAM" id="SSF52047">
    <property type="entry name" value="RNI-like"/>
    <property type="match status" value="1"/>
</dbReference>
<dbReference type="OrthoDB" id="3226575at2759"/>
<evidence type="ECO:0000313" key="4">
    <source>
        <dbReference type="Proteomes" id="UP000636479"/>
    </source>
</evidence>
<protein>
    <submittedName>
        <fullName evidence="3">F-box domain-containing protein</fullName>
    </submittedName>
</protein>
<feature type="region of interest" description="Disordered" evidence="1">
    <location>
        <begin position="1"/>
        <end position="22"/>
    </location>
</feature>
<feature type="domain" description="F-box" evidence="2">
    <location>
        <begin position="118"/>
        <end position="172"/>
    </location>
</feature>
<dbReference type="InterPro" id="IPR036047">
    <property type="entry name" value="F-box-like_dom_sf"/>
</dbReference>
<dbReference type="RefSeq" id="XP_037222073.1">
    <property type="nucleotide sequence ID" value="XM_037361781.1"/>
</dbReference>
<dbReference type="SUPFAM" id="SSF81383">
    <property type="entry name" value="F-box domain"/>
    <property type="match status" value="1"/>
</dbReference>
<sequence length="561" mass="64553">MPPKPLTDILGKLGENDPESRLSSLYRQSDMKSTPSEGSIPDQTTLNLYFKGLVNSWEPHEFTVDERETVREESLRYMGIGRAIEKVQHDIRPRRLPPDIEFQLVFAKQSYLVRYFRLFRVNALPNEILNNILRYVVWDTPRRPVLARLTITWVCRRWRENLLHDSTIWTAIWFRPGPLRVERAFTWFDRARQAPMDIQIDTEDETNSSLLLTEVDIRGIISRILLTKPRSVRMLILTLDDWPTAMTIMDLLAKYGPSGLPALERFAIHRGGLKDEQLSWPQLEPKPFLGGAHAPRLTYLVLNGVPVVWKGSILENLTTFDIRRLPSTYMPDLSRFRQILSSCPRLDRLLLDGAGPRSAELPQLPASPVDLPLLRTLVLADFTRPYATFILSLFTARNVIDLTLMNFCGEDYSSVFTLMTGMFPHVRLLTAYSLEFHSYFRPAMVRWMDSMPRLAYLRTANQSSHFYGLFFREKDPMINPVAPLLKFIDCQMIEPLPLLVRWVRDRARIGVPIKKIYVSEQLGEKLTDILIQHLMADGSGLSRLPTGATTPEAEELRCSGS</sequence>
<comment type="caution">
    <text evidence="3">The sequence shown here is derived from an EMBL/GenBank/DDBJ whole genome shotgun (WGS) entry which is preliminary data.</text>
</comment>